<protein>
    <submittedName>
        <fullName evidence="1">Uncharacterized protein</fullName>
    </submittedName>
</protein>
<sequence>MLGCSAKGRQMLTLKRAEGRGRIAVTSCKAFYAEEGRGGKVRVDGGWVVVGFNCDGGEVVQRWQTERGLVL</sequence>
<gene>
    <name evidence="1" type="ORF">Sradi_0892800</name>
</gene>
<comment type="caution">
    <text evidence="1">The sequence shown here is derived from an EMBL/GenBank/DDBJ whole genome shotgun (WGS) entry which is preliminary data.</text>
</comment>
<organism evidence="1">
    <name type="scientific">Sesamum radiatum</name>
    <name type="common">Black benniseed</name>
    <dbReference type="NCBI Taxonomy" id="300843"/>
    <lineage>
        <taxon>Eukaryota</taxon>
        <taxon>Viridiplantae</taxon>
        <taxon>Streptophyta</taxon>
        <taxon>Embryophyta</taxon>
        <taxon>Tracheophyta</taxon>
        <taxon>Spermatophyta</taxon>
        <taxon>Magnoliopsida</taxon>
        <taxon>eudicotyledons</taxon>
        <taxon>Gunneridae</taxon>
        <taxon>Pentapetalae</taxon>
        <taxon>asterids</taxon>
        <taxon>lamiids</taxon>
        <taxon>Lamiales</taxon>
        <taxon>Pedaliaceae</taxon>
        <taxon>Sesamum</taxon>
    </lineage>
</organism>
<reference evidence="1" key="2">
    <citation type="journal article" date="2024" name="Plant">
        <title>Genomic evolution and insights into agronomic trait innovations of Sesamum species.</title>
        <authorList>
            <person name="Miao H."/>
            <person name="Wang L."/>
            <person name="Qu L."/>
            <person name="Liu H."/>
            <person name="Sun Y."/>
            <person name="Le M."/>
            <person name="Wang Q."/>
            <person name="Wei S."/>
            <person name="Zheng Y."/>
            <person name="Lin W."/>
            <person name="Duan Y."/>
            <person name="Cao H."/>
            <person name="Xiong S."/>
            <person name="Wang X."/>
            <person name="Wei L."/>
            <person name="Li C."/>
            <person name="Ma Q."/>
            <person name="Ju M."/>
            <person name="Zhao R."/>
            <person name="Li G."/>
            <person name="Mu C."/>
            <person name="Tian Q."/>
            <person name="Mei H."/>
            <person name="Zhang T."/>
            <person name="Gao T."/>
            <person name="Zhang H."/>
        </authorList>
    </citation>
    <scope>NUCLEOTIDE SEQUENCE</scope>
    <source>
        <strain evidence="1">G02</strain>
    </source>
</reference>
<dbReference type="AlphaFoldDB" id="A0AAW2V1F8"/>
<reference evidence="1" key="1">
    <citation type="submission" date="2020-06" db="EMBL/GenBank/DDBJ databases">
        <authorList>
            <person name="Li T."/>
            <person name="Hu X."/>
            <person name="Zhang T."/>
            <person name="Song X."/>
            <person name="Zhang H."/>
            <person name="Dai N."/>
            <person name="Sheng W."/>
            <person name="Hou X."/>
            <person name="Wei L."/>
        </authorList>
    </citation>
    <scope>NUCLEOTIDE SEQUENCE</scope>
    <source>
        <strain evidence="1">G02</strain>
        <tissue evidence="1">Leaf</tissue>
    </source>
</reference>
<accession>A0AAW2V1F8</accession>
<name>A0AAW2V1F8_SESRA</name>
<dbReference type="EMBL" id="JACGWJ010000004">
    <property type="protein sequence ID" value="KAL0423580.1"/>
    <property type="molecule type" value="Genomic_DNA"/>
</dbReference>
<proteinExistence type="predicted"/>
<evidence type="ECO:0000313" key="1">
    <source>
        <dbReference type="EMBL" id="KAL0423580.1"/>
    </source>
</evidence>